<proteinExistence type="predicted"/>
<dbReference type="EMBL" id="DS113420">
    <property type="protein sequence ID" value="EAY06589.1"/>
    <property type="molecule type" value="Genomic_DNA"/>
</dbReference>
<dbReference type="VEuPathDB" id="TrichDB:TVAG_069590"/>
<sequence>MNNEHSHDGKVKVRVRVQRRKYDSNGNEIPHNHQHSSTKDSNNSTTTNQTTNTLTSQTLVPATTNDLTTLNLNTQNQLPEKQSNVRLTRRRKKVNTVGKKKHFEEIDEDGNFTEIDENTYEPALIRYNSRFVGKGPFDSTTYTESTIETGAEQTMETEVEKTAVPRTTQSFTSFVGTALAHESRTGEEEDSEAEVQKYVPRDFDTFGLAEDRDLSYLYPKPEQKKPNAEWLKKEQPAKLNQFSAKDDLEVIEFEPFFQKEKKFSRKTFKFDNRPQDESESLSSIVNTFNDELDSNTDTTPPPDLPKDKYIIESIENEDQLIEIYQTGSDSMEIQNKDNQNPEKSSVKEEKVQNESESLNQSENGSKKTSKSSASINNAPQGSVKSSSSKSNSSKTDNSSISAKPTAERSIKSHQSSSKAENLSTSSRKYSDLRSIKSSASRQRSDRESYTGSIKPLPPTDPNNPNFVEEDIEILPINTNTITEQKSEPQTASKSYTDEYTTVSELQTATSGTAEYALFTGPSGIQPGVDYYVELSIPESSHTHDTSQSGVELAEDDDSSKFSDLKEIEDVSERDDY</sequence>
<gene>
    <name evidence="2" type="ORF">TVAG_069590</name>
</gene>
<keyword evidence="3" id="KW-1185">Reference proteome</keyword>
<organism evidence="2 3">
    <name type="scientific">Trichomonas vaginalis (strain ATCC PRA-98 / G3)</name>
    <dbReference type="NCBI Taxonomy" id="412133"/>
    <lineage>
        <taxon>Eukaryota</taxon>
        <taxon>Metamonada</taxon>
        <taxon>Parabasalia</taxon>
        <taxon>Trichomonadida</taxon>
        <taxon>Trichomonadidae</taxon>
        <taxon>Trichomonas</taxon>
    </lineage>
</organism>
<dbReference type="AlphaFoldDB" id="A2ELB2"/>
<feature type="region of interest" description="Disordered" evidence="1">
    <location>
        <begin position="539"/>
        <end position="576"/>
    </location>
</feature>
<dbReference type="KEGG" id="tva:4764467"/>
<dbReference type="InParanoid" id="A2ELB2"/>
<feature type="region of interest" description="Disordered" evidence="1">
    <location>
        <begin position="269"/>
        <end position="498"/>
    </location>
</feature>
<feature type="compositionally biased region" description="Polar residues" evidence="1">
    <location>
        <begin position="280"/>
        <end position="289"/>
    </location>
</feature>
<reference evidence="2" key="1">
    <citation type="submission" date="2006-10" db="EMBL/GenBank/DDBJ databases">
        <authorList>
            <person name="Amadeo P."/>
            <person name="Zhao Q."/>
            <person name="Wortman J."/>
            <person name="Fraser-Liggett C."/>
            <person name="Carlton J."/>
        </authorList>
    </citation>
    <scope>NUCLEOTIDE SEQUENCE</scope>
    <source>
        <strain evidence="2">G3</strain>
    </source>
</reference>
<feature type="compositionally biased region" description="Low complexity" evidence="1">
    <location>
        <begin position="39"/>
        <end position="57"/>
    </location>
</feature>
<feature type="compositionally biased region" description="Basic and acidic residues" evidence="1">
    <location>
        <begin position="558"/>
        <end position="570"/>
    </location>
</feature>
<feature type="compositionally biased region" description="Polar residues" evidence="1">
    <location>
        <begin position="325"/>
        <end position="343"/>
    </location>
</feature>
<protein>
    <submittedName>
        <fullName evidence="2">Uncharacterized protein</fullName>
    </submittedName>
</protein>
<dbReference type="RefSeq" id="XP_001318812.1">
    <property type="nucleotide sequence ID" value="XM_001318777.1"/>
</dbReference>
<feature type="compositionally biased region" description="Polar residues" evidence="1">
    <location>
        <begin position="370"/>
        <end position="380"/>
    </location>
</feature>
<feature type="region of interest" description="Disordered" evidence="1">
    <location>
        <begin position="1"/>
        <end position="57"/>
    </location>
</feature>
<evidence type="ECO:0000256" key="1">
    <source>
        <dbReference type="SAM" id="MobiDB-lite"/>
    </source>
</evidence>
<name>A2ELB2_TRIV3</name>
<feature type="compositionally biased region" description="Polar residues" evidence="1">
    <location>
        <begin position="412"/>
        <end position="427"/>
    </location>
</feature>
<reference evidence="2" key="2">
    <citation type="journal article" date="2007" name="Science">
        <title>Draft genome sequence of the sexually transmitted pathogen Trichomonas vaginalis.</title>
        <authorList>
            <person name="Carlton J.M."/>
            <person name="Hirt R.P."/>
            <person name="Silva J.C."/>
            <person name="Delcher A.L."/>
            <person name="Schatz M."/>
            <person name="Zhao Q."/>
            <person name="Wortman J.R."/>
            <person name="Bidwell S.L."/>
            <person name="Alsmark U.C.M."/>
            <person name="Besteiro S."/>
            <person name="Sicheritz-Ponten T."/>
            <person name="Noel C.J."/>
            <person name="Dacks J.B."/>
            <person name="Foster P.G."/>
            <person name="Simillion C."/>
            <person name="Van de Peer Y."/>
            <person name="Miranda-Saavedra D."/>
            <person name="Barton G.J."/>
            <person name="Westrop G.D."/>
            <person name="Mueller S."/>
            <person name="Dessi D."/>
            <person name="Fiori P.L."/>
            <person name="Ren Q."/>
            <person name="Paulsen I."/>
            <person name="Zhang H."/>
            <person name="Bastida-Corcuera F.D."/>
            <person name="Simoes-Barbosa A."/>
            <person name="Brown M.T."/>
            <person name="Hayes R.D."/>
            <person name="Mukherjee M."/>
            <person name="Okumura C.Y."/>
            <person name="Schneider R."/>
            <person name="Smith A.J."/>
            <person name="Vanacova S."/>
            <person name="Villalvazo M."/>
            <person name="Haas B.J."/>
            <person name="Pertea M."/>
            <person name="Feldblyum T.V."/>
            <person name="Utterback T.R."/>
            <person name="Shu C.L."/>
            <person name="Osoegawa K."/>
            <person name="de Jong P.J."/>
            <person name="Hrdy I."/>
            <person name="Horvathova L."/>
            <person name="Zubacova Z."/>
            <person name="Dolezal P."/>
            <person name="Malik S.B."/>
            <person name="Logsdon J.M. Jr."/>
            <person name="Henze K."/>
            <person name="Gupta A."/>
            <person name="Wang C.C."/>
            <person name="Dunne R.L."/>
            <person name="Upcroft J.A."/>
            <person name="Upcroft P."/>
            <person name="White O."/>
            <person name="Salzberg S.L."/>
            <person name="Tang P."/>
            <person name="Chiu C.-H."/>
            <person name="Lee Y.-S."/>
            <person name="Embley T.M."/>
            <person name="Coombs G.H."/>
            <person name="Mottram J.C."/>
            <person name="Tachezy J."/>
            <person name="Fraser-Liggett C.M."/>
            <person name="Johnson P.J."/>
        </authorList>
    </citation>
    <scope>NUCLEOTIDE SEQUENCE [LARGE SCALE GENOMIC DNA]</scope>
    <source>
        <strain evidence="2">G3</strain>
    </source>
</reference>
<feature type="compositionally biased region" description="Polar residues" evidence="1">
    <location>
        <begin position="354"/>
        <end position="363"/>
    </location>
</feature>
<feature type="compositionally biased region" description="Polar residues" evidence="1">
    <location>
        <begin position="476"/>
        <end position="498"/>
    </location>
</feature>
<dbReference type="Proteomes" id="UP000001542">
    <property type="component" value="Unassembled WGS sequence"/>
</dbReference>
<feature type="compositionally biased region" description="Basic and acidic residues" evidence="1">
    <location>
        <begin position="1"/>
        <end position="11"/>
    </location>
</feature>
<feature type="compositionally biased region" description="Basic and acidic residues" evidence="1">
    <location>
        <begin position="344"/>
        <end position="353"/>
    </location>
</feature>
<evidence type="ECO:0000313" key="2">
    <source>
        <dbReference type="EMBL" id="EAY06589.1"/>
    </source>
</evidence>
<evidence type="ECO:0000313" key="3">
    <source>
        <dbReference type="Proteomes" id="UP000001542"/>
    </source>
</evidence>
<feature type="compositionally biased region" description="Low complexity" evidence="1">
    <location>
        <begin position="382"/>
        <end position="403"/>
    </location>
</feature>
<accession>A2ELB2</accession>
<dbReference type="VEuPathDB" id="TrichDB:TVAGG3_0003660"/>